<evidence type="ECO:0000313" key="2">
    <source>
        <dbReference type="EMBL" id="KAG0138957.1"/>
    </source>
</evidence>
<evidence type="ECO:0000313" key="3">
    <source>
        <dbReference type="Proteomes" id="UP000886653"/>
    </source>
</evidence>
<reference evidence="2" key="1">
    <citation type="submission" date="2013-11" db="EMBL/GenBank/DDBJ databases">
        <title>Genome sequence of the fusiform rust pathogen reveals effectors for host alternation and coevolution with pine.</title>
        <authorList>
            <consortium name="DOE Joint Genome Institute"/>
            <person name="Smith K."/>
            <person name="Pendleton A."/>
            <person name="Kubisiak T."/>
            <person name="Anderson C."/>
            <person name="Salamov A."/>
            <person name="Aerts A."/>
            <person name="Riley R."/>
            <person name="Clum A."/>
            <person name="Lindquist E."/>
            <person name="Ence D."/>
            <person name="Campbell M."/>
            <person name="Kronenberg Z."/>
            <person name="Feau N."/>
            <person name="Dhillon B."/>
            <person name="Hamelin R."/>
            <person name="Burleigh J."/>
            <person name="Smith J."/>
            <person name="Yandell M."/>
            <person name="Nelson C."/>
            <person name="Grigoriev I."/>
            <person name="Davis J."/>
        </authorList>
    </citation>
    <scope>NUCLEOTIDE SEQUENCE</scope>
    <source>
        <strain evidence="2">G11</strain>
    </source>
</reference>
<name>A0A9P6N5K0_9BASI</name>
<sequence length="358" mass="40591">LKKDGSNYREWEFRIRDLINDYMEPNDPTRDQIVLMMIKYSVDTNVVMKINKISLAAAAMETIKALFYFPSQSKQVACWQNILGVKLVNDEDLDTCLRAILDGFDELKCNGFVFTKDSLVGLYYKLVMLEHYSEVTSQLNSTLRAKPTEMITANQVEELIHSHWALLLKRNDDVQDLIPRFSNINFGKSRQPADKTAQQPHYQLPFQVTNQEMTKQVPINTCLACSEKGHWAWACPYKPCNTVNWRQGTSKPLPHVRHNLADTPMKVNFVDVDGSPFEANVTRPLPEGIWMSEGYLEGKGNDDDLGDTGVMHNVTGDVSRLINFKRLDRPIPLFVATEAPVAFITGCTAKIFVSDGPI</sequence>
<evidence type="ECO:0008006" key="4">
    <source>
        <dbReference type="Google" id="ProtNLM"/>
    </source>
</evidence>
<accession>A0A9P6N5K0</accession>
<dbReference type="GO" id="GO:0003676">
    <property type="term" value="F:nucleic acid binding"/>
    <property type="evidence" value="ECO:0007669"/>
    <property type="project" value="InterPro"/>
</dbReference>
<dbReference type="InterPro" id="IPR036875">
    <property type="entry name" value="Znf_CCHC_sf"/>
</dbReference>
<keyword evidence="3" id="KW-1185">Reference proteome</keyword>
<keyword evidence="1" id="KW-0507">mRNA processing</keyword>
<feature type="non-terminal residue" evidence="2">
    <location>
        <position position="1"/>
    </location>
</feature>
<dbReference type="AlphaFoldDB" id="A0A9P6N5K0"/>
<dbReference type="GO" id="GO:0008270">
    <property type="term" value="F:zinc ion binding"/>
    <property type="evidence" value="ECO:0007669"/>
    <property type="project" value="InterPro"/>
</dbReference>
<gene>
    <name evidence="2" type="ORF">CROQUDRAFT_708977</name>
</gene>
<proteinExistence type="predicted"/>
<comment type="caution">
    <text evidence="2">The sequence shown here is derived from an EMBL/GenBank/DDBJ whole genome shotgun (WGS) entry which is preliminary data.</text>
</comment>
<organism evidence="2 3">
    <name type="scientific">Cronartium quercuum f. sp. fusiforme G11</name>
    <dbReference type="NCBI Taxonomy" id="708437"/>
    <lineage>
        <taxon>Eukaryota</taxon>
        <taxon>Fungi</taxon>
        <taxon>Dikarya</taxon>
        <taxon>Basidiomycota</taxon>
        <taxon>Pucciniomycotina</taxon>
        <taxon>Pucciniomycetes</taxon>
        <taxon>Pucciniales</taxon>
        <taxon>Coleosporiaceae</taxon>
        <taxon>Cronartium</taxon>
    </lineage>
</organism>
<evidence type="ECO:0000256" key="1">
    <source>
        <dbReference type="ARBA" id="ARBA00022664"/>
    </source>
</evidence>
<protein>
    <recommendedName>
        <fullName evidence="4">CCHC-type domain-containing protein</fullName>
    </recommendedName>
</protein>
<dbReference type="OrthoDB" id="116316at2759"/>
<dbReference type="GO" id="GO:0006397">
    <property type="term" value="P:mRNA processing"/>
    <property type="evidence" value="ECO:0007669"/>
    <property type="project" value="UniProtKB-KW"/>
</dbReference>
<dbReference type="Proteomes" id="UP000886653">
    <property type="component" value="Unassembled WGS sequence"/>
</dbReference>
<dbReference type="EMBL" id="MU168075">
    <property type="protein sequence ID" value="KAG0138957.1"/>
    <property type="molecule type" value="Genomic_DNA"/>
</dbReference>
<dbReference type="SUPFAM" id="SSF57756">
    <property type="entry name" value="Retrovirus zinc finger-like domains"/>
    <property type="match status" value="1"/>
</dbReference>